<gene>
    <name evidence="2" type="ORF">R3P38DRAFT_3337469</name>
</gene>
<proteinExistence type="predicted"/>
<dbReference type="EMBL" id="JAWWNJ010000242">
    <property type="protein sequence ID" value="KAK6967171.1"/>
    <property type="molecule type" value="Genomic_DNA"/>
</dbReference>
<comment type="caution">
    <text evidence="2">The sequence shown here is derived from an EMBL/GenBank/DDBJ whole genome shotgun (WGS) entry which is preliminary data.</text>
</comment>
<name>A0AAV9Z218_9AGAR</name>
<protein>
    <submittedName>
        <fullName evidence="2">Uncharacterized protein</fullName>
    </submittedName>
</protein>
<reference evidence="2 3" key="1">
    <citation type="journal article" date="2024" name="J Genomics">
        <title>Draft genome sequencing and assembly of Favolaschia claudopus CIRM-BRFM 2984 isolated from oak limbs.</title>
        <authorList>
            <person name="Navarro D."/>
            <person name="Drula E."/>
            <person name="Chaduli D."/>
            <person name="Cazenave R."/>
            <person name="Ahrendt S."/>
            <person name="Wang J."/>
            <person name="Lipzen A."/>
            <person name="Daum C."/>
            <person name="Barry K."/>
            <person name="Grigoriev I.V."/>
            <person name="Favel A."/>
            <person name="Rosso M.N."/>
            <person name="Martin F."/>
        </authorList>
    </citation>
    <scope>NUCLEOTIDE SEQUENCE [LARGE SCALE GENOMIC DNA]</scope>
    <source>
        <strain evidence="2 3">CIRM-BRFM 2984</strain>
    </source>
</reference>
<feature type="region of interest" description="Disordered" evidence="1">
    <location>
        <begin position="1"/>
        <end position="75"/>
    </location>
</feature>
<feature type="compositionally biased region" description="Acidic residues" evidence="1">
    <location>
        <begin position="1"/>
        <end position="19"/>
    </location>
</feature>
<keyword evidence="3" id="KW-1185">Reference proteome</keyword>
<dbReference type="AlphaFoldDB" id="A0AAV9Z218"/>
<evidence type="ECO:0000256" key="1">
    <source>
        <dbReference type="SAM" id="MobiDB-lite"/>
    </source>
</evidence>
<organism evidence="2 3">
    <name type="scientific">Favolaschia claudopus</name>
    <dbReference type="NCBI Taxonomy" id="2862362"/>
    <lineage>
        <taxon>Eukaryota</taxon>
        <taxon>Fungi</taxon>
        <taxon>Dikarya</taxon>
        <taxon>Basidiomycota</taxon>
        <taxon>Agaricomycotina</taxon>
        <taxon>Agaricomycetes</taxon>
        <taxon>Agaricomycetidae</taxon>
        <taxon>Agaricales</taxon>
        <taxon>Marasmiineae</taxon>
        <taxon>Mycenaceae</taxon>
        <taxon>Favolaschia</taxon>
    </lineage>
</organism>
<accession>A0AAV9Z218</accession>
<evidence type="ECO:0000313" key="3">
    <source>
        <dbReference type="Proteomes" id="UP001362999"/>
    </source>
</evidence>
<evidence type="ECO:0000313" key="2">
    <source>
        <dbReference type="EMBL" id="KAK6967171.1"/>
    </source>
</evidence>
<dbReference type="Proteomes" id="UP001362999">
    <property type="component" value="Unassembled WGS sequence"/>
</dbReference>
<sequence length="431" mass="47608">MNSDNDDDGFEPPEDVDPSDDSRQGGKGRKRRRQSSDEPGDAGESSSKRPRPSKSQPAAAVSSSRKRKGKGYAVPKSKVPEWAKEAQVALQLLIRILLGCLTQNSLPKADVKALISTFEARFAENVNLVDNIEDLVNRAVPAMDKALDAHNAALREHSTSSSRIAGYAVQVDIAHLALAFGLIAKAGLTAWAPDILGPPDSLSFVFGYMTKLVRKNLRRPGSVAVDQANNPIYGRRKRLGKARYKQLKAQGFRDTVVRLAEEVECHSDDEAVPVAAAVQNGITHFIRTKPGRNDQVTTLLRDTQKGWNDQCLRAGKRTARVGIDRAEATPPKGPSLISYKLPKNVPIDFFTPEFFNALTVKERDMYRDNGIALPLASAYDPIQNWKTLDEQEFMDKYGNDVLKLYKIPTEEEVENAMSEEDFDLDDDSGAE</sequence>